<dbReference type="KEGG" id="vg:77954719"/>
<dbReference type="GeneID" id="77954719"/>
<dbReference type="Proteomes" id="UP001200761">
    <property type="component" value="Segment"/>
</dbReference>
<evidence type="ECO:0000313" key="2">
    <source>
        <dbReference type="Proteomes" id="UP001200761"/>
    </source>
</evidence>
<dbReference type="EMBL" id="OL549189">
    <property type="protein sequence ID" value="UIW13311.1"/>
    <property type="molecule type" value="Genomic_DNA"/>
</dbReference>
<sequence>MSDPRFVPALASWTDKDGSKVAPTFGVLDTLENTFAPFGRPGMDDEEGHALAEFAASRVAAMPGLPWTFTAAFELVQVEPRPSVRFEWIKAAYPDGTRSFTSWGAVDNELGRFYPFSNNEHDPEAQGFVASVAAAPEGKYAYPHTFARL</sequence>
<evidence type="ECO:0000313" key="1">
    <source>
        <dbReference type="EMBL" id="UIW13311.1"/>
    </source>
</evidence>
<accession>A0AA48Y4E5</accession>
<organism evidence="1 2">
    <name type="scientific">Arthrobacter phage Crewmate</name>
    <dbReference type="NCBI Taxonomy" id="2832317"/>
    <lineage>
        <taxon>Viruses</taxon>
        <taxon>Duplodnaviria</taxon>
        <taxon>Heunggongvirae</taxon>
        <taxon>Uroviricota</taxon>
        <taxon>Caudoviricetes</taxon>
        <taxon>Casidaviridae</taxon>
        <taxon>Manhattanvirus</taxon>
        <taxon>Manhattanvirus crewmate</taxon>
    </lineage>
</organism>
<protein>
    <submittedName>
        <fullName evidence="1">Uncharacterized protein</fullName>
    </submittedName>
</protein>
<reference evidence="1" key="1">
    <citation type="submission" date="2021-11" db="EMBL/GenBank/DDBJ databases">
        <authorList>
            <person name="Furlong K.P."/>
            <person name="Ghanmi N."/>
            <person name="Islam M.S."/>
            <person name="Jung D."/>
            <person name="Madani M.T."/>
            <person name="Petrova A."/>
            <person name="Ristovski M."/>
            <person name="Salikini A."/>
            <person name="Uppal M."/>
            <person name="Tran A."/>
            <person name="Tremblay V."/>
            <person name="Williams E."/>
            <person name="Giles L."/>
            <person name="McCarthy L."/>
            <person name="Wheaton K.A."/>
            <person name="Chan K."/>
            <person name="Rudner A.D."/>
            <person name="Beyer A.R."/>
            <person name="Chong R.A."/>
            <person name="Edgington N.P."/>
            <person name="Freise A.C."/>
            <person name="Garcia Costas A.M."/>
            <person name="Gibb B.P."/>
            <person name="Klyczek K.K."/>
            <person name="Swerdlow S.J."/>
            <person name="Garlena R.A."/>
            <person name="Russell D.A."/>
            <person name="Jacobs-Sera D."/>
            <person name="Hatfull G.F."/>
        </authorList>
    </citation>
    <scope>NUCLEOTIDE SEQUENCE</scope>
</reference>
<name>A0AA48Y4E5_9CAUD</name>
<proteinExistence type="predicted"/>
<keyword evidence="2" id="KW-1185">Reference proteome</keyword>
<gene>
    <name evidence="1" type="primary">60</name>
    <name evidence="1" type="ORF">SEA_CREWMATE_60</name>
</gene>
<dbReference type="RefSeq" id="YP_010678311.1">
    <property type="nucleotide sequence ID" value="NC_071033.1"/>
</dbReference>